<dbReference type="Proteomes" id="UP000663825">
    <property type="component" value="Unassembled WGS sequence"/>
</dbReference>
<evidence type="ECO:0000256" key="1">
    <source>
        <dbReference type="SAM" id="Phobius"/>
    </source>
</evidence>
<dbReference type="EMBL" id="CAJNXB010000123">
    <property type="protein sequence ID" value="CAF3026937.1"/>
    <property type="molecule type" value="Genomic_DNA"/>
</dbReference>
<organism evidence="2 3">
    <name type="scientific">Rotaria socialis</name>
    <dbReference type="NCBI Taxonomy" id="392032"/>
    <lineage>
        <taxon>Eukaryota</taxon>
        <taxon>Metazoa</taxon>
        <taxon>Spiralia</taxon>
        <taxon>Gnathifera</taxon>
        <taxon>Rotifera</taxon>
        <taxon>Eurotatoria</taxon>
        <taxon>Bdelloidea</taxon>
        <taxon>Philodinida</taxon>
        <taxon>Philodinidae</taxon>
        <taxon>Rotaria</taxon>
    </lineage>
</organism>
<evidence type="ECO:0000313" key="3">
    <source>
        <dbReference type="Proteomes" id="UP000663825"/>
    </source>
</evidence>
<comment type="caution">
    <text evidence="2">The sequence shown here is derived from an EMBL/GenBank/DDBJ whole genome shotgun (WGS) entry which is preliminary data.</text>
</comment>
<name>A0A817LLD8_9BILA</name>
<keyword evidence="1" id="KW-1133">Transmembrane helix</keyword>
<evidence type="ECO:0000313" key="2">
    <source>
        <dbReference type="EMBL" id="CAF3026937.1"/>
    </source>
</evidence>
<keyword evidence="1" id="KW-0472">Membrane</keyword>
<feature type="transmembrane region" description="Helical" evidence="1">
    <location>
        <begin position="41"/>
        <end position="59"/>
    </location>
</feature>
<proteinExistence type="predicted"/>
<reference evidence="2" key="1">
    <citation type="submission" date="2021-02" db="EMBL/GenBank/DDBJ databases">
        <authorList>
            <person name="Nowell W R."/>
        </authorList>
    </citation>
    <scope>NUCLEOTIDE SEQUENCE</scope>
</reference>
<dbReference type="AlphaFoldDB" id="A0A817LLD8"/>
<gene>
    <name evidence="2" type="ORF">TIS948_LOCUS2756</name>
</gene>
<protein>
    <submittedName>
        <fullName evidence="2">Uncharacterized protein</fullName>
    </submittedName>
</protein>
<sequence length="200" mass="23473">MSTQSLYTSLIFIRRLRGELLFFFSDVPNFYLPNMFRLNSSLLLIVIFVFSINVTIGTINESVVDNIEHLFSLWTMPCSQWLNVFTNDAVWYHPKFPEGLQYNQLLDFCKINQLTKPALFRQDGQIRMTISGHTNSSSLYHVMVPYVYGQIQNENNSSLFINSGFEYVQLVNDYENRIRINRVVEFFNRASLPFVWPPNN</sequence>
<dbReference type="OrthoDB" id="9995498at2759"/>
<accession>A0A817LLD8</accession>
<keyword evidence="1" id="KW-0812">Transmembrane</keyword>